<evidence type="ECO:0000259" key="11">
    <source>
        <dbReference type="PROSITE" id="PS51671"/>
    </source>
</evidence>
<evidence type="ECO:0000256" key="6">
    <source>
        <dbReference type="ARBA" id="ARBA00023239"/>
    </source>
</evidence>
<evidence type="ECO:0000256" key="9">
    <source>
        <dbReference type="RuleBase" id="RU361254"/>
    </source>
</evidence>
<protein>
    <recommendedName>
        <fullName evidence="2 9">Prephenate dehydratase</fullName>
        <shortName evidence="9">PDT</shortName>
        <ecNumber evidence="2 9">4.2.1.51</ecNumber>
    </recommendedName>
</protein>
<evidence type="ECO:0000313" key="12">
    <source>
        <dbReference type="EMBL" id="MBI2877630.1"/>
    </source>
</evidence>
<keyword evidence="3 9" id="KW-0028">Amino-acid biosynthesis</keyword>
<dbReference type="PIRSF" id="PIRSF001500">
    <property type="entry name" value="Chor_mut_pdt_Ppr"/>
    <property type="match status" value="1"/>
</dbReference>
<evidence type="ECO:0000256" key="2">
    <source>
        <dbReference type="ARBA" id="ARBA00013147"/>
    </source>
</evidence>
<dbReference type="InterPro" id="IPR018528">
    <property type="entry name" value="Preph_deHydtase_CS"/>
</dbReference>
<dbReference type="Proteomes" id="UP000769766">
    <property type="component" value="Unassembled WGS sequence"/>
</dbReference>
<evidence type="ECO:0000313" key="13">
    <source>
        <dbReference type="Proteomes" id="UP000769766"/>
    </source>
</evidence>
<evidence type="ECO:0000256" key="8">
    <source>
        <dbReference type="PIRSR" id="PIRSR001500-2"/>
    </source>
</evidence>
<comment type="pathway">
    <text evidence="1 9">Amino-acid biosynthesis; L-phenylalanine biosynthesis; phenylpyruvate from prephenate: step 1/1.</text>
</comment>
<dbReference type="GO" id="GO:0004664">
    <property type="term" value="F:prephenate dehydratase activity"/>
    <property type="evidence" value="ECO:0007669"/>
    <property type="project" value="UniProtKB-UniRule"/>
</dbReference>
<dbReference type="Pfam" id="PF00800">
    <property type="entry name" value="PDT"/>
    <property type="match status" value="1"/>
</dbReference>
<dbReference type="CDD" id="cd04905">
    <property type="entry name" value="ACT_CM-PDT"/>
    <property type="match status" value="1"/>
</dbReference>
<feature type="domain" description="Prephenate dehydratase" evidence="10">
    <location>
        <begin position="11"/>
        <end position="188"/>
    </location>
</feature>
<evidence type="ECO:0000259" key="10">
    <source>
        <dbReference type="PROSITE" id="PS51171"/>
    </source>
</evidence>
<keyword evidence="5 9" id="KW-0584">Phenylalanine biosynthesis</keyword>
<dbReference type="SUPFAM" id="SSF55021">
    <property type="entry name" value="ACT-like"/>
    <property type="match status" value="1"/>
</dbReference>
<organism evidence="12 13">
    <name type="scientific">Tectimicrobiota bacterium</name>
    <dbReference type="NCBI Taxonomy" id="2528274"/>
    <lineage>
        <taxon>Bacteria</taxon>
        <taxon>Pseudomonadati</taxon>
        <taxon>Nitrospinota/Tectimicrobiota group</taxon>
        <taxon>Candidatus Tectimicrobiota</taxon>
    </lineage>
</organism>
<comment type="catalytic activity">
    <reaction evidence="7 9">
        <text>prephenate + H(+) = 3-phenylpyruvate + CO2 + H2O</text>
        <dbReference type="Rhea" id="RHEA:21648"/>
        <dbReference type="ChEBI" id="CHEBI:15377"/>
        <dbReference type="ChEBI" id="CHEBI:15378"/>
        <dbReference type="ChEBI" id="CHEBI:16526"/>
        <dbReference type="ChEBI" id="CHEBI:18005"/>
        <dbReference type="ChEBI" id="CHEBI:29934"/>
        <dbReference type="EC" id="4.2.1.51"/>
    </reaction>
</comment>
<feature type="domain" description="ACT" evidence="11">
    <location>
        <begin position="200"/>
        <end position="277"/>
    </location>
</feature>
<sequence>MDREPSIGRPRVSFQGERGAYSEDAAYKFFGPEIEVIPCETFSELFDKVREGQADFGISPVENSTAGTIVQTYDLLLESDLHVVGEAKLRIVHCLISFPGTTLEAIKKIYAHPQAYAQCLTFCRQFPSWRHIPTYDTAGSVKIIREEGLRDAAAIASSRAAEIYDMEVLRHGIESHPNNVTRFFIVSREASHSNESNKSSLVFAARHQAGALYECLGELASRKINLTKLESRPRPNRPWEYVFYLDFEGNLEEEKCVQAVTGLLKRAAFVKILGSYRAAED</sequence>
<dbReference type="InterPro" id="IPR002912">
    <property type="entry name" value="ACT_dom"/>
</dbReference>
<dbReference type="InterPro" id="IPR008242">
    <property type="entry name" value="Chor_mutase/pphenate_deHydtase"/>
</dbReference>
<reference evidence="12" key="1">
    <citation type="submission" date="2020-07" db="EMBL/GenBank/DDBJ databases">
        <title>Huge and variable diversity of episymbiotic CPR bacteria and DPANN archaea in groundwater ecosystems.</title>
        <authorList>
            <person name="He C.Y."/>
            <person name="Keren R."/>
            <person name="Whittaker M."/>
            <person name="Farag I.F."/>
            <person name="Doudna J."/>
            <person name="Cate J.H.D."/>
            <person name="Banfield J.F."/>
        </authorList>
    </citation>
    <scope>NUCLEOTIDE SEQUENCE</scope>
    <source>
        <strain evidence="12">NC_groundwater_672_Ag_B-0.1um_62_36</strain>
    </source>
</reference>
<comment type="caution">
    <text evidence="12">The sequence shown here is derived from an EMBL/GenBank/DDBJ whole genome shotgun (WGS) entry which is preliminary data.</text>
</comment>
<evidence type="ECO:0000256" key="5">
    <source>
        <dbReference type="ARBA" id="ARBA00023222"/>
    </source>
</evidence>
<dbReference type="EMBL" id="JACPRF010000374">
    <property type="protein sequence ID" value="MBI2877630.1"/>
    <property type="molecule type" value="Genomic_DNA"/>
</dbReference>
<dbReference type="SUPFAM" id="SSF53850">
    <property type="entry name" value="Periplasmic binding protein-like II"/>
    <property type="match status" value="1"/>
</dbReference>
<dbReference type="PANTHER" id="PTHR21022:SF19">
    <property type="entry name" value="PREPHENATE DEHYDRATASE-RELATED"/>
    <property type="match status" value="1"/>
</dbReference>
<feature type="site" description="Essential for prephenate dehydratase activity" evidence="8">
    <location>
        <position position="181"/>
    </location>
</feature>
<dbReference type="CDD" id="cd13631">
    <property type="entry name" value="PBP2_Ct-PDT_like"/>
    <property type="match status" value="1"/>
</dbReference>
<dbReference type="Gene3D" id="3.30.70.260">
    <property type="match status" value="1"/>
</dbReference>
<dbReference type="InterPro" id="IPR045865">
    <property type="entry name" value="ACT-like_dom_sf"/>
</dbReference>
<dbReference type="InterPro" id="IPR001086">
    <property type="entry name" value="Preph_deHydtase"/>
</dbReference>
<evidence type="ECO:0000256" key="1">
    <source>
        <dbReference type="ARBA" id="ARBA00004741"/>
    </source>
</evidence>
<dbReference type="PANTHER" id="PTHR21022">
    <property type="entry name" value="PREPHENATE DEHYDRATASE P PROTEIN"/>
    <property type="match status" value="1"/>
</dbReference>
<dbReference type="PROSITE" id="PS51171">
    <property type="entry name" value="PREPHENATE_DEHYDR_3"/>
    <property type="match status" value="1"/>
</dbReference>
<evidence type="ECO:0000256" key="7">
    <source>
        <dbReference type="ARBA" id="ARBA00047848"/>
    </source>
</evidence>
<keyword evidence="4 9" id="KW-0057">Aromatic amino acid biosynthesis</keyword>
<dbReference type="GO" id="GO:0009094">
    <property type="term" value="P:L-phenylalanine biosynthetic process"/>
    <property type="evidence" value="ECO:0007669"/>
    <property type="project" value="UniProtKB-KW"/>
</dbReference>
<dbReference type="GO" id="GO:0005737">
    <property type="term" value="C:cytoplasm"/>
    <property type="evidence" value="ECO:0007669"/>
    <property type="project" value="TreeGrafter"/>
</dbReference>
<evidence type="ECO:0000256" key="3">
    <source>
        <dbReference type="ARBA" id="ARBA00022605"/>
    </source>
</evidence>
<dbReference type="AlphaFoldDB" id="A0A932G1U7"/>
<dbReference type="PROSITE" id="PS00858">
    <property type="entry name" value="PREPHENATE_DEHYDR_2"/>
    <property type="match status" value="1"/>
</dbReference>
<dbReference type="Gene3D" id="3.40.190.10">
    <property type="entry name" value="Periplasmic binding protein-like II"/>
    <property type="match status" value="2"/>
</dbReference>
<evidence type="ECO:0000256" key="4">
    <source>
        <dbReference type="ARBA" id="ARBA00023141"/>
    </source>
</evidence>
<gene>
    <name evidence="9 12" type="primary">pheA</name>
    <name evidence="12" type="ORF">HYY20_12190</name>
</gene>
<dbReference type="EC" id="4.2.1.51" evidence="2 9"/>
<proteinExistence type="predicted"/>
<name>A0A932G1U7_UNCTE</name>
<accession>A0A932G1U7</accession>
<dbReference type="NCBIfam" id="NF008865">
    <property type="entry name" value="PRK11898.1"/>
    <property type="match status" value="1"/>
</dbReference>
<keyword evidence="6 9" id="KW-0456">Lyase</keyword>
<dbReference type="PROSITE" id="PS51671">
    <property type="entry name" value="ACT"/>
    <property type="match status" value="1"/>
</dbReference>